<keyword evidence="3" id="KW-1185">Reference proteome</keyword>
<evidence type="ECO:0000313" key="3">
    <source>
        <dbReference type="Proteomes" id="UP000007148"/>
    </source>
</evidence>
<accession>G4TNS4</accession>
<feature type="compositionally biased region" description="Basic and acidic residues" evidence="1">
    <location>
        <begin position="468"/>
        <end position="480"/>
    </location>
</feature>
<evidence type="ECO:0000313" key="2">
    <source>
        <dbReference type="EMBL" id="CCA72962.1"/>
    </source>
</evidence>
<protein>
    <submittedName>
        <fullName evidence="2">Uncharacterized protein</fullName>
    </submittedName>
</protein>
<feature type="compositionally biased region" description="Basic and acidic residues" evidence="1">
    <location>
        <begin position="518"/>
        <end position="534"/>
    </location>
</feature>
<evidence type="ECO:0000256" key="1">
    <source>
        <dbReference type="SAM" id="MobiDB-lite"/>
    </source>
</evidence>
<feature type="compositionally biased region" description="Low complexity" evidence="1">
    <location>
        <begin position="246"/>
        <end position="255"/>
    </location>
</feature>
<name>G4TNS4_SERID</name>
<dbReference type="EMBL" id="CAFZ01000193">
    <property type="protein sequence ID" value="CCA72962.1"/>
    <property type="molecule type" value="Genomic_DNA"/>
</dbReference>
<dbReference type="InParanoid" id="G4TNS4"/>
<feature type="compositionally biased region" description="Basic and acidic residues" evidence="1">
    <location>
        <begin position="429"/>
        <end position="441"/>
    </location>
</feature>
<dbReference type="HOGENOM" id="CLU_044757_0_0_1"/>
<dbReference type="OrthoDB" id="3253100at2759"/>
<feature type="region of interest" description="Disordered" evidence="1">
    <location>
        <begin position="244"/>
        <end position="265"/>
    </location>
</feature>
<proteinExistence type="predicted"/>
<organism evidence="2 3">
    <name type="scientific">Serendipita indica (strain DSM 11827)</name>
    <name type="common">Root endophyte fungus</name>
    <name type="synonym">Piriformospora indica</name>
    <dbReference type="NCBI Taxonomy" id="1109443"/>
    <lineage>
        <taxon>Eukaryota</taxon>
        <taxon>Fungi</taxon>
        <taxon>Dikarya</taxon>
        <taxon>Basidiomycota</taxon>
        <taxon>Agaricomycotina</taxon>
        <taxon>Agaricomycetes</taxon>
        <taxon>Sebacinales</taxon>
        <taxon>Serendipitaceae</taxon>
        <taxon>Serendipita</taxon>
    </lineage>
</organism>
<comment type="caution">
    <text evidence="2">The sequence shown here is derived from an EMBL/GenBank/DDBJ whole genome shotgun (WGS) entry which is preliminary data.</text>
</comment>
<feature type="region of interest" description="Disordered" evidence="1">
    <location>
        <begin position="398"/>
        <end position="496"/>
    </location>
</feature>
<reference evidence="2 3" key="1">
    <citation type="journal article" date="2011" name="PLoS Pathog.">
        <title>Endophytic Life Strategies Decoded by Genome and Transcriptome Analyses of the Mutualistic Root Symbiont Piriformospora indica.</title>
        <authorList>
            <person name="Zuccaro A."/>
            <person name="Lahrmann U."/>
            <person name="Guldener U."/>
            <person name="Langen G."/>
            <person name="Pfiffi S."/>
            <person name="Biedenkopf D."/>
            <person name="Wong P."/>
            <person name="Samans B."/>
            <person name="Grimm C."/>
            <person name="Basiewicz M."/>
            <person name="Murat C."/>
            <person name="Martin F."/>
            <person name="Kogel K.H."/>
        </authorList>
    </citation>
    <scope>NUCLEOTIDE SEQUENCE [LARGE SCALE GENOMIC DNA]</scope>
    <source>
        <strain evidence="2 3">DSM 11827</strain>
    </source>
</reference>
<gene>
    <name evidence="2" type="ORF">PIIN_06917</name>
</gene>
<dbReference type="Proteomes" id="UP000007148">
    <property type="component" value="Unassembled WGS sequence"/>
</dbReference>
<sequence>MPSVPPFTISEAAHTYAAGPVDTFVLRPNSHPPSILDTVFVSKRSRRAVYATTTDAAHETCLWKVRRDGQLAPVAKIGWEYSVQTSNVVGDGSLRNVSGQTKKAIMVSHGGRVMRAGEFLRKGKGWFNSESVFFLSLCESISDMCSSKVFSVDEAEYKWKSGNENASTSDGIYARSQSTSYHEMWKIWRCVAASPATSTQPPQITTTDPTSLRALSGGFAREASRNVGTVPSFAASTVPPSTGFHPQLLDDLSSRPPLPPLDVESVPLADESSHRQSFGAAHDTLSPSTSKVRAIISPLLSAPAPPTLLARFAPPQLGLLHHELALFPPVYASIPAPSSGACASGVDIVSKEVLLENLLLSAILLVTNKGEWKQVKSLADPDALQAVFVAEARGEVPPYTSRVGRVGPPLAGFGSNVSPRTRSRAHSQPLERPRTTERRGEGGGPEPSSQSLFSTIRWRAHRPSRSASGRDHEENRRVEARPSTTESPTLHAAGDGIFVRRPGRAVVLGPNSNLNESGQRHEQVDWKVDDRRLS</sequence>
<feature type="region of interest" description="Disordered" evidence="1">
    <location>
        <begin position="509"/>
        <end position="534"/>
    </location>
</feature>
<dbReference type="AlphaFoldDB" id="G4TNS4"/>